<dbReference type="InterPro" id="IPR000719">
    <property type="entry name" value="Prot_kinase_dom"/>
</dbReference>
<keyword evidence="2" id="KW-0175">Coiled coil</keyword>
<dbReference type="VEuPathDB" id="GiardiaDB:GMRT_24443"/>
<dbReference type="EMBL" id="VDLU01000005">
    <property type="protein sequence ID" value="TNJ26188.1"/>
    <property type="molecule type" value="Genomic_DNA"/>
</dbReference>
<feature type="coiled-coil region" evidence="2">
    <location>
        <begin position="445"/>
        <end position="623"/>
    </location>
</feature>
<dbReference type="InterPro" id="IPR011009">
    <property type="entry name" value="Kinase-like_dom_sf"/>
</dbReference>
<gene>
    <name evidence="4" type="ORF">GMRT_24443</name>
</gene>
<keyword evidence="4" id="KW-0418">Kinase</keyword>
<dbReference type="Pfam" id="PF00069">
    <property type="entry name" value="Pkinase"/>
    <property type="match status" value="1"/>
</dbReference>
<dbReference type="PANTHER" id="PTHR24120:SF4">
    <property type="entry name" value="GH07239P"/>
    <property type="match status" value="1"/>
</dbReference>
<dbReference type="Pfam" id="PF12796">
    <property type="entry name" value="Ank_2"/>
    <property type="match status" value="4"/>
</dbReference>
<keyword evidence="1" id="KW-0067">ATP-binding</keyword>
<protein>
    <submittedName>
        <fullName evidence="4">Kinase, NEK</fullName>
    </submittedName>
</protein>
<dbReference type="PANTHER" id="PTHR24120">
    <property type="entry name" value="GH07239P"/>
    <property type="match status" value="1"/>
</dbReference>
<dbReference type="SMART" id="SM00220">
    <property type="entry name" value="S_TKc"/>
    <property type="match status" value="1"/>
</dbReference>
<dbReference type="SUPFAM" id="SSF48403">
    <property type="entry name" value="Ankyrin repeat"/>
    <property type="match status" value="2"/>
</dbReference>
<comment type="caution">
    <text evidence="4">The sequence shown here is derived from an EMBL/GenBank/DDBJ whole genome shotgun (WGS) entry which is preliminary data.</text>
</comment>
<name>A0A4Z1SRD8_GIAMU</name>
<dbReference type="PROSITE" id="PS50011">
    <property type="entry name" value="PROTEIN_KINASE_DOM"/>
    <property type="match status" value="1"/>
</dbReference>
<dbReference type="InterPro" id="IPR002110">
    <property type="entry name" value="Ankyrin_rpt"/>
</dbReference>
<dbReference type="OrthoDB" id="539213at2759"/>
<evidence type="ECO:0000313" key="4">
    <source>
        <dbReference type="EMBL" id="TNJ26188.1"/>
    </source>
</evidence>
<dbReference type="Gene3D" id="1.25.40.20">
    <property type="entry name" value="Ankyrin repeat-containing domain"/>
    <property type="match status" value="4"/>
</dbReference>
<evidence type="ECO:0000313" key="5">
    <source>
        <dbReference type="Proteomes" id="UP000315496"/>
    </source>
</evidence>
<evidence type="ECO:0000259" key="3">
    <source>
        <dbReference type="PROSITE" id="PS50011"/>
    </source>
</evidence>
<organism evidence="4 5">
    <name type="scientific">Giardia muris</name>
    <dbReference type="NCBI Taxonomy" id="5742"/>
    <lineage>
        <taxon>Eukaryota</taxon>
        <taxon>Metamonada</taxon>
        <taxon>Diplomonadida</taxon>
        <taxon>Hexamitidae</taxon>
        <taxon>Giardiinae</taxon>
        <taxon>Giardia</taxon>
    </lineage>
</organism>
<keyword evidence="5" id="KW-1185">Reference proteome</keyword>
<dbReference type="Gene3D" id="1.10.510.10">
    <property type="entry name" value="Transferase(Phosphotransferase) domain 1"/>
    <property type="match status" value="1"/>
</dbReference>
<dbReference type="GO" id="GO:0005524">
    <property type="term" value="F:ATP binding"/>
    <property type="evidence" value="ECO:0007669"/>
    <property type="project" value="UniProtKB-UniRule"/>
</dbReference>
<dbReference type="PROSITE" id="PS00107">
    <property type="entry name" value="PROTEIN_KINASE_ATP"/>
    <property type="match status" value="1"/>
</dbReference>
<proteinExistence type="predicted"/>
<dbReference type="SMART" id="SM00248">
    <property type="entry name" value="ANK"/>
    <property type="match status" value="12"/>
</dbReference>
<reference evidence="4 5" key="1">
    <citation type="submission" date="2019-05" db="EMBL/GenBank/DDBJ databases">
        <title>The compact genome of Giardia muris reveals important steps in the evolution of intestinal protozoan parasites.</title>
        <authorList>
            <person name="Xu F."/>
            <person name="Jimenez-Gonzalez A."/>
            <person name="Einarsson E."/>
            <person name="Astvaldsson A."/>
            <person name="Peirasmaki D."/>
            <person name="Eckmann L."/>
            <person name="Andersson J.O."/>
            <person name="Svard S.G."/>
            <person name="Jerlstrom-Hultqvist J."/>
        </authorList>
    </citation>
    <scope>NUCLEOTIDE SEQUENCE [LARGE SCALE GENOMIC DNA]</scope>
    <source>
        <strain evidence="4 5">Roberts-Thomson</strain>
    </source>
</reference>
<sequence length="913" mass="102582">MQNKDGLTAVMKAAMLGRSNCIPLLEKEIGMQTNCGWTALMWATYYGNIDCVKLLLSEVGTKSKKKWNNFPPGTTTLMMAAHRNHPEIVELLLPYEQGLKDSEGHTAKWYAKNSSWRGDFIEVRKLLENESTERLPPPPKESVFLRTFATVGDIEGVRKYVSHAGYQDLNGMTALMLAAEKGYVDCIPLLKGELRMQNNEGETALMLAVRQGHADCIPLLEEEAGIQNNDGWTALMLAVYHRKIDCVRLLLSETGKQTTDEWFESPPGMTALMLAVHHNHPEIVELLLPYEQRLKDSNGESALILAARGGHFNCIPLLVKELGMQDKDDWTALMWAALYGKADCVRLLLSEVGRRSTKNNKIVMNGNTFIFLPRTTALMIAAHRNCPDIVQLLLPYEQGLKDSKGHTAKWYAHNSSYGGDYSQVRTLLKNEGIGRIPPPLNPAEVLKLRKDVGKLATENESLKNKLSQLNQENSSLRQQLQKANKENDILHEQFEDKGRQDNTRIDQLTAEVSSLKQQLDNAINESKRHAKMCEDLQKASDQNRALINALTTEKATLQEQLSKTIEDLKRALADQKAQNLTLEKEVTQLRTESHDMKDLRRRLEEVEEEKRILLQNLAAVGGRLPPAREDSSLISSAIRGDLNTLRRHLDQAGQKDSSGMTALMHAASRGQTEVVRLLRPLEAHLQDGRGWTALMHAVGGGHEECVGLLLLERDLRDGEGRTAEDVANGLPDGERGRITPLLRKKVQLPDLPDELSSFQLTGRLGRGAFGTVFSAWSEEHGNCALKVVEYEEMERTIIDSLRREMGTIPSLEHPHVLRYHRVHDDPDNGTAYLVMDWCSGTLLDEVRGRGERGEPFRDEEVWRCLREMASGLAYLHEKRHVHRDLKPGNVLLSYYGFIGLGVLICDTRHVPVA</sequence>
<dbReference type="Pfam" id="PF00023">
    <property type="entry name" value="Ank"/>
    <property type="match status" value="3"/>
</dbReference>
<accession>A0A4Z1SRD8</accession>
<dbReference type="CDD" id="cd00180">
    <property type="entry name" value="PKc"/>
    <property type="match status" value="1"/>
</dbReference>
<feature type="binding site" evidence="1">
    <location>
        <position position="786"/>
    </location>
    <ligand>
        <name>ATP</name>
        <dbReference type="ChEBI" id="CHEBI:30616"/>
    </ligand>
</feature>
<keyword evidence="4" id="KW-0808">Transferase</keyword>
<feature type="domain" description="Protein kinase" evidence="3">
    <location>
        <begin position="758"/>
        <end position="913"/>
    </location>
</feature>
<evidence type="ECO:0000256" key="2">
    <source>
        <dbReference type="SAM" id="Coils"/>
    </source>
</evidence>
<keyword evidence="1" id="KW-0547">Nucleotide-binding</keyword>
<dbReference type="InterPro" id="IPR036770">
    <property type="entry name" value="Ankyrin_rpt-contain_sf"/>
</dbReference>
<evidence type="ECO:0000256" key="1">
    <source>
        <dbReference type="PROSITE-ProRule" id="PRU10141"/>
    </source>
</evidence>
<dbReference type="GO" id="GO:0004672">
    <property type="term" value="F:protein kinase activity"/>
    <property type="evidence" value="ECO:0007669"/>
    <property type="project" value="InterPro"/>
</dbReference>
<dbReference type="Proteomes" id="UP000315496">
    <property type="component" value="Chromosome 5"/>
</dbReference>
<dbReference type="SUPFAM" id="SSF56112">
    <property type="entry name" value="Protein kinase-like (PK-like)"/>
    <property type="match status" value="1"/>
</dbReference>
<dbReference type="InterPro" id="IPR017441">
    <property type="entry name" value="Protein_kinase_ATP_BS"/>
</dbReference>
<dbReference type="AlphaFoldDB" id="A0A4Z1SRD8"/>